<protein>
    <submittedName>
        <fullName evidence="4">RING-type domain-containing protein</fullName>
    </submittedName>
</protein>
<dbReference type="SUPFAM" id="SSF52540">
    <property type="entry name" value="P-loop containing nucleoside triphosphate hydrolases"/>
    <property type="match status" value="1"/>
</dbReference>
<reference evidence="4" key="1">
    <citation type="submission" date="2016-11" db="UniProtKB">
        <authorList>
            <consortium name="WormBaseParasite"/>
        </authorList>
    </citation>
    <scope>IDENTIFICATION</scope>
</reference>
<dbReference type="Gene3D" id="3.40.50.300">
    <property type="entry name" value="P-loop containing nucleotide triphosphate hydrolases"/>
    <property type="match status" value="1"/>
</dbReference>
<keyword evidence="2" id="KW-0472">Membrane</keyword>
<sequence length="469" mass="52511">MGTPMPEQASALTTSGSSPRPGAKGIPDNVPLHVAECLEHPRHTRNTIDCLYAVKDAVTEDLGIPPQLKEKIKSPTNSVVKPASKKPGPKTRNQLQRNQCRNAFSFSQMRKSLAGSVVSPCPRHELPSTSDKDQPSTFDEKHHSPLSPWNGWVPPRLLVYRLSLFIFLTNIFIILCIASSASRLRSRSQYPRPDTWRRFGPDAPAIAANSPFGVGKTTMTTVALLKLVKVNIKSEEAHIGLATTNAAVAVLANSFVRCSEETRTGIQATPIDYPVVWRKYLQDYVDEADNKATQDRRSVTVLLGRTVPICPKARYALIGDVKQLSPYAENDLQRDLKEYAVGTVIKATKGQVQTVDITTVYRCPYELTKMCQREQECGHSLCLVCFKVITTEKKKANRVNCIKHNQMPNMPRTTVYMIWNGKKWHGRAWRNHGETEEIEEGEVLLETEDDDDDSGNEAIIIQPHHLFFI</sequence>
<dbReference type="STRING" id="1561998.A0A1I7TT75"/>
<feature type="transmembrane region" description="Helical" evidence="2">
    <location>
        <begin position="158"/>
        <end position="178"/>
    </location>
</feature>
<keyword evidence="2" id="KW-1133">Transmembrane helix</keyword>
<evidence type="ECO:0000256" key="2">
    <source>
        <dbReference type="SAM" id="Phobius"/>
    </source>
</evidence>
<name>A0A1I7TT75_9PELO</name>
<keyword evidence="3" id="KW-1185">Reference proteome</keyword>
<keyword evidence="2" id="KW-0812">Transmembrane</keyword>
<feature type="region of interest" description="Disordered" evidence="1">
    <location>
        <begin position="117"/>
        <end position="145"/>
    </location>
</feature>
<feature type="region of interest" description="Disordered" evidence="1">
    <location>
        <begin position="1"/>
        <end position="28"/>
    </location>
</feature>
<organism evidence="3 4">
    <name type="scientific">Caenorhabditis tropicalis</name>
    <dbReference type="NCBI Taxonomy" id="1561998"/>
    <lineage>
        <taxon>Eukaryota</taxon>
        <taxon>Metazoa</taxon>
        <taxon>Ecdysozoa</taxon>
        <taxon>Nematoda</taxon>
        <taxon>Chromadorea</taxon>
        <taxon>Rhabditida</taxon>
        <taxon>Rhabditina</taxon>
        <taxon>Rhabditomorpha</taxon>
        <taxon>Rhabditoidea</taxon>
        <taxon>Rhabditidae</taxon>
        <taxon>Peloderinae</taxon>
        <taxon>Caenorhabditis</taxon>
    </lineage>
</organism>
<feature type="region of interest" description="Disordered" evidence="1">
    <location>
        <begin position="66"/>
        <end position="97"/>
    </location>
</feature>
<accession>A0A1I7TT75</accession>
<dbReference type="WBParaSite" id="Csp11.Scaffold629.g11535.t1">
    <property type="protein sequence ID" value="Csp11.Scaffold629.g11535.t1"/>
    <property type="gene ID" value="Csp11.Scaffold629.g11535"/>
</dbReference>
<dbReference type="InterPro" id="IPR027417">
    <property type="entry name" value="P-loop_NTPase"/>
</dbReference>
<evidence type="ECO:0000313" key="3">
    <source>
        <dbReference type="Proteomes" id="UP000095282"/>
    </source>
</evidence>
<evidence type="ECO:0000256" key="1">
    <source>
        <dbReference type="SAM" id="MobiDB-lite"/>
    </source>
</evidence>
<evidence type="ECO:0000313" key="4">
    <source>
        <dbReference type="WBParaSite" id="Csp11.Scaffold629.g11535.t1"/>
    </source>
</evidence>
<feature type="compositionally biased region" description="Basic and acidic residues" evidence="1">
    <location>
        <begin position="122"/>
        <end position="143"/>
    </location>
</feature>
<dbReference type="AlphaFoldDB" id="A0A1I7TT75"/>
<proteinExistence type="predicted"/>
<dbReference type="Proteomes" id="UP000095282">
    <property type="component" value="Unplaced"/>
</dbReference>